<evidence type="ECO:0000313" key="2">
    <source>
        <dbReference type="EMBL" id="KAK4105476.1"/>
    </source>
</evidence>
<evidence type="ECO:0000256" key="1">
    <source>
        <dbReference type="SAM" id="Phobius"/>
    </source>
</evidence>
<comment type="caution">
    <text evidence="2">The sequence shown here is derived from an EMBL/GenBank/DDBJ whole genome shotgun (WGS) entry which is preliminary data.</text>
</comment>
<reference evidence="2" key="1">
    <citation type="journal article" date="2023" name="Mol. Phylogenet. Evol.">
        <title>Genome-scale phylogeny and comparative genomics of the fungal order Sordariales.</title>
        <authorList>
            <person name="Hensen N."/>
            <person name="Bonometti L."/>
            <person name="Westerberg I."/>
            <person name="Brannstrom I.O."/>
            <person name="Guillou S."/>
            <person name="Cros-Aarteil S."/>
            <person name="Calhoun S."/>
            <person name="Haridas S."/>
            <person name="Kuo A."/>
            <person name="Mondo S."/>
            <person name="Pangilinan J."/>
            <person name="Riley R."/>
            <person name="LaButti K."/>
            <person name="Andreopoulos B."/>
            <person name="Lipzen A."/>
            <person name="Chen C."/>
            <person name="Yan M."/>
            <person name="Daum C."/>
            <person name="Ng V."/>
            <person name="Clum A."/>
            <person name="Steindorff A."/>
            <person name="Ohm R.A."/>
            <person name="Martin F."/>
            <person name="Silar P."/>
            <person name="Natvig D.O."/>
            <person name="Lalanne C."/>
            <person name="Gautier V."/>
            <person name="Ament-Velasquez S.L."/>
            <person name="Kruys A."/>
            <person name="Hutchinson M.I."/>
            <person name="Powell A.J."/>
            <person name="Barry K."/>
            <person name="Miller A.N."/>
            <person name="Grigoriev I.V."/>
            <person name="Debuchy R."/>
            <person name="Gladieux P."/>
            <person name="Hiltunen Thoren M."/>
            <person name="Johannesson H."/>
        </authorList>
    </citation>
    <scope>NUCLEOTIDE SEQUENCE</scope>
    <source>
        <strain evidence="2">CBS 757.83</strain>
    </source>
</reference>
<keyword evidence="1" id="KW-0472">Membrane</keyword>
<dbReference type="EMBL" id="MU863625">
    <property type="protein sequence ID" value="KAK4105476.1"/>
    <property type="molecule type" value="Genomic_DNA"/>
</dbReference>
<name>A0AAN6T5Y7_9PEZI</name>
<keyword evidence="3" id="KW-1185">Reference proteome</keyword>
<accession>A0AAN6T5Y7</accession>
<keyword evidence="1" id="KW-1133">Transmembrane helix</keyword>
<dbReference type="AlphaFoldDB" id="A0AAN6T5Y7"/>
<dbReference type="Proteomes" id="UP001305647">
    <property type="component" value="Unassembled WGS sequence"/>
</dbReference>
<protein>
    <submittedName>
        <fullName evidence="2">Uncharacterized protein</fullName>
    </submittedName>
</protein>
<reference evidence="2" key="2">
    <citation type="submission" date="2023-05" db="EMBL/GenBank/DDBJ databases">
        <authorList>
            <consortium name="Lawrence Berkeley National Laboratory"/>
            <person name="Steindorff A."/>
            <person name="Hensen N."/>
            <person name="Bonometti L."/>
            <person name="Westerberg I."/>
            <person name="Brannstrom I.O."/>
            <person name="Guillou S."/>
            <person name="Cros-Aarteil S."/>
            <person name="Calhoun S."/>
            <person name="Haridas S."/>
            <person name="Kuo A."/>
            <person name="Mondo S."/>
            <person name="Pangilinan J."/>
            <person name="Riley R."/>
            <person name="Labutti K."/>
            <person name="Andreopoulos B."/>
            <person name="Lipzen A."/>
            <person name="Chen C."/>
            <person name="Yanf M."/>
            <person name="Daum C."/>
            <person name="Ng V."/>
            <person name="Clum A."/>
            <person name="Ohm R."/>
            <person name="Martin F."/>
            <person name="Silar P."/>
            <person name="Natvig D."/>
            <person name="Lalanne C."/>
            <person name="Gautier V."/>
            <person name="Ament-Velasquez S.L."/>
            <person name="Kruys A."/>
            <person name="Hutchinson M.I."/>
            <person name="Powell A.J."/>
            <person name="Barry K."/>
            <person name="Miller A.N."/>
            <person name="Grigoriev I.V."/>
            <person name="Debuchy R."/>
            <person name="Gladieux P."/>
            <person name="Thoren M.H."/>
            <person name="Johannesson H."/>
        </authorList>
    </citation>
    <scope>NUCLEOTIDE SEQUENCE</scope>
    <source>
        <strain evidence="2">CBS 757.83</strain>
    </source>
</reference>
<keyword evidence="1" id="KW-0812">Transmembrane</keyword>
<proteinExistence type="predicted"/>
<evidence type="ECO:0000313" key="3">
    <source>
        <dbReference type="Proteomes" id="UP001305647"/>
    </source>
</evidence>
<sequence>MPRKFQSGHSCCGSHLWMLRSGKSATDLQRTLTIAAHRLNLDLAPNESVVLSFLTVSTIFFVPIVFPGFLGVPAAQPVIVGNHDRACSCYPRLGQLGHLQFWSPE</sequence>
<feature type="transmembrane region" description="Helical" evidence="1">
    <location>
        <begin position="49"/>
        <end position="70"/>
    </location>
</feature>
<organism evidence="2 3">
    <name type="scientific">Parathielavia hyrcaniae</name>
    <dbReference type="NCBI Taxonomy" id="113614"/>
    <lineage>
        <taxon>Eukaryota</taxon>
        <taxon>Fungi</taxon>
        <taxon>Dikarya</taxon>
        <taxon>Ascomycota</taxon>
        <taxon>Pezizomycotina</taxon>
        <taxon>Sordariomycetes</taxon>
        <taxon>Sordariomycetidae</taxon>
        <taxon>Sordariales</taxon>
        <taxon>Chaetomiaceae</taxon>
        <taxon>Parathielavia</taxon>
    </lineage>
</organism>
<gene>
    <name evidence="2" type="ORF">N658DRAFT_491935</name>
</gene>